<evidence type="ECO:0000256" key="3">
    <source>
        <dbReference type="ARBA" id="ARBA00022989"/>
    </source>
</evidence>
<dbReference type="SMART" id="SM00304">
    <property type="entry name" value="HAMP"/>
    <property type="match status" value="1"/>
</dbReference>
<dbReference type="OrthoDB" id="9760371at2"/>
<name>A0A1M5I707_9GAMM</name>
<dbReference type="SUPFAM" id="SSF58104">
    <property type="entry name" value="Methyl-accepting chemotaxis protein (MCP) signaling domain"/>
    <property type="match status" value="1"/>
</dbReference>
<dbReference type="InterPro" id="IPR004090">
    <property type="entry name" value="Chemotax_Me-accpt_rcpt"/>
</dbReference>
<protein>
    <submittedName>
        <fullName evidence="11">Methyl-accepting chemotaxis protein</fullName>
    </submittedName>
</protein>
<dbReference type="InterPro" id="IPR003660">
    <property type="entry name" value="HAMP_dom"/>
</dbReference>
<dbReference type="PANTHER" id="PTHR32089:SF119">
    <property type="entry name" value="METHYL-ACCEPTING CHEMOTAXIS PROTEIN CTPL"/>
    <property type="match status" value="1"/>
</dbReference>
<dbReference type="Pfam" id="PF00672">
    <property type="entry name" value="HAMP"/>
    <property type="match status" value="1"/>
</dbReference>
<evidence type="ECO:0000259" key="9">
    <source>
        <dbReference type="PROSITE" id="PS50111"/>
    </source>
</evidence>
<keyword evidence="3 8" id="KW-1133">Transmembrane helix</keyword>
<keyword evidence="4 8" id="KW-0472">Membrane</keyword>
<evidence type="ECO:0000256" key="4">
    <source>
        <dbReference type="ARBA" id="ARBA00023136"/>
    </source>
</evidence>
<dbReference type="GO" id="GO:0004888">
    <property type="term" value="F:transmembrane signaling receptor activity"/>
    <property type="evidence" value="ECO:0007669"/>
    <property type="project" value="InterPro"/>
</dbReference>
<dbReference type="GO" id="GO:0007165">
    <property type="term" value="P:signal transduction"/>
    <property type="evidence" value="ECO:0007669"/>
    <property type="project" value="UniProtKB-KW"/>
</dbReference>
<gene>
    <name evidence="11" type="ORF">SAMN02745753_03540</name>
</gene>
<dbReference type="PRINTS" id="PR00260">
    <property type="entry name" value="CHEMTRNSDUCR"/>
</dbReference>
<accession>A0A1M5I707</accession>
<evidence type="ECO:0000256" key="5">
    <source>
        <dbReference type="ARBA" id="ARBA00023224"/>
    </source>
</evidence>
<dbReference type="SMART" id="SM00283">
    <property type="entry name" value="MA"/>
    <property type="match status" value="1"/>
</dbReference>
<dbReference type="PROSITE" id="PS50885">
    <property type="entry name" value="HAMP"/>
    <property type="match status" value="1"/>
</dbReference>
<comment type="similarity">
    <text evidence="6">Belongs to the methyl-accepting chemotaxis (MCP) protein family.</text>
</comment>
<evidence type="ECO:0000313" key="11">
    <source>
        <dbReference type="EMBL" id="SHG24085.1"/>
    </source>
</evidence>
<dbReference type="Proteomes" id="UP000184517">
    <property type="component" value="Unassembled WGS sequence"/>
</dbReference>
<dbReference type="GO" id="GO:0006935">
    <property type="term" value="P:chemotaxis"/>
    <property type="evidence" value="ECO:0007669"/>
    <property type="project" value="InterPro"/>
</dbReference>
<dbReference type="Gene3D" id="1.10.287.950">
    <property type="entry name" value="Methyl-accepting chemotaxis protein"/>
    <property type="match status" value="1"/>
</dbReference>
<dbReference type="PROSITE" id="PS50111">
    <property type="entry name" value="CHEMOTAXIS_TRANSDUC_2"/>
    <property type="match status" value="1"/>
</dbReference>
<keyword evidence="12" id="KW-1185">Reference proteome</keyword>
<sequence length="533" mass="57103">MKISRIMNLVIVIVLVALSALYLLSKQGLTRNEAAIRQQVVISDAVSAMKDARYYVVQVQQFLTDMGATRSDEALPEVDASMKSAMKSLQELTRIMPSYRSRVNELEQQLNQVYKVGREMASAYINNGTDAGNSLMKGAGGLDQESARLAQSLEQIANELSDQLDKSAVASIETLEDSKFLSLISSLISGVVIVGVIVILRRRVLPDLNSLESSLHNISVGARDLTVRLDDKGNDELASVAHSFNVFIKGIHSLVVTQQGQSAQLSVAGEQMLVASNKTRIGMQGLQKETSGIAGVVAEMQTTVRHVANSADAAATAAKESDCIAKEVESVVNNSVLSIQQLSEGVEKASRVLQALEKETSDVGSILDSIRGIADQTNLLALNAAIEAARAGEQGRGFAVVADEVRTLAKRTQDSTEQIQIMITQLQKGSQDAVLVMGESKQQAEQSVAQSLKAKEALHTITFSMGNISAMAIEIASAMEQQAAASENIDGRIRSIRDEAELTSENAEQSNVAAKQVLGQSKALSDLISSFKV</sequence>
<dbReference type="AlphaFoldDB" id="A0A1M5I707"/>
<dbReference type="PANTHER" id="PTHR32089">
    <property type="entry name" value="METHYL-ACCEPTING CHEMOTAXIS PROTEIN MCPB"/>
    <property type="match status" value="1"/>
</dbReference>
<evidence type="ECO:0000256" key="7">
    <source>
        <dbReference type="PROSITE-ProRule" id="PRU00284"/>
    </source>
</evidence>
<dbReference type="FunFam" id="1.10.287.950:FF:000001">
    <property type="entry name" value="Methyl-accepting chemotaxis sensory transducer"/>
    <property type="match status" value="1"/>
</dbReference>
<comment type="subcellular location">
    <subcellularLocation>
        <location evidence="1">Membrane</location>
        <topology evidence="1">Multi-pass membrane protein</topology>
    </subcellularLocation>
</comment>
<reference evidence="12" key="1">
    <citation type="submission" date="2016-11" db="EMBL/GenBank/DDBJ databases">
        <authorList>
            <person name="Varghese N."/>
            <person name="Submissions S."/>
        </authorList>
    </citation>
    <scope>NUCLEOTIDE SEQUENCE [LARGE SCALE GENOMIC DNA]</scope>
    <source>
        <strain evidence="12">DSM 16579</strain>
    </source>
</reference>
<dbReference type="RefSeq" id="WP_072840985.1">
    <property type="nucleotide sequence ID" value="NZ_FQVF01000018.1"/>
</dbReference>
<evidence type="ECO:0000313" key="12">
    <source>
        <dbReference type="Proteomes" id="UP000184517"/>
    </source>
</evidence>
<evidence type="ECO:0000256" key="8">
    <source>
        <dbReference type="SAM" id="Phobius"/>
    </source>
</evidence>
<dbReference type="CDD" id="cd06225">
    <property type="entry name" value="HAMP"/>
    <property type="match status" value="1"/>
</dbReference>
<evidence type="ECO:0000256" key="6">
    <source>
        <dbReference type="ARBA" id="ARBA00029447"/>
    </source>
</evidence>
<dbReference type="Pfam" id="PF00015">
    <property type="entry name" value="MCPsignal"/>
    <property type="match status" value="1"/>
</dbReference>
<keyword evidence="5 7" id="KW-0807">Transducer</keyword>
<dbReference type="STRING" id="1122206.SAMN02745753_03540"/>
<evidence type="ECO:0000256" key="1">
    <source>
        <dbReference type="ARBA" id="ARBA00004141"/>
    </source>
</evidence>
<dbReference type="GO" id="GO:0016020">
    <property type="term" value="C:membrane"/>
    <property type="evidence" value="ECO:0007669"/>
    <property type="project" value="UniProtKB-SubCell"/>
</dbReference>
<feature type="domain" description="HAMP" evidence="10">
    <location>
        <begin position="202"/>
        <end position="256"/>
    </location>
</feature>
<dbReference type="EMBL" id="FQVF01000018">
    <property type="protein sequence ID" value="SHG24085.1"/>
    <property type="molecule type" value="Genomic_DNA"/>
</dbReference>
<evidence type="ECO:0000259" key="10">
    <source>
        <dbReference type="PROSITE" id="PS50885"/>
    </source>
</evidence>
<feature type="domain" description="Methyl-accepting transducer" evidence="9">
    <location>
        <begin position="261"/>
        <end position="497"/>
    </location>
</feature>
<keyword evidence="2 8" id="KW-0812">Transmembrane</keyword>
<evidence type="ECO:0000256" key="2">
    <source>
        <dbReference type="ARBA" id="ARBA00022692"/>
    </source>
</evidence>
<feature type="transmembrane region" description="Helical" evidence="8">
    <location>
        <begin position="180"/>
        <end position="200"/>
    </location>
</feature>
<proteinExistence type="inferred from homology"/>
<organism evidence="11 12">
    <name type="scientific">Marinomonas polaris DSM 16579</name>
    <dbReference type="NCBI Taxonomy" id="1122206"/>
    <lineage>
        <taxon>Bacteria</taxon>
        <taxon>Pseudomonadati</taxon>
        <taxon>Pseudomonadota</taxon>
        <taxon>Gammaproteobacteria</taxon>
        <taxon>Oceanospirillales</taxon>
        <taxon>Oceanospirillaceae</taxon>
        <taxon>Marinomonas</taxon>
    </lineage>
</organism>
<dbReference type="InterPro" id="IPR004089">
    <property type="entry name" value="MCPsignal_dom"/>
</dbReference>